<dbReference type="Ensembl" id="ENSGACT00000010362.1">
    <property type="protein sequence ID" value="ENSGACP00000010340.1"/>
    <property type="gene ID" value="ENSGACG00000007805.1"/>
</dbReference>
<dbReference type="InParanoid" id="G3NYC0"/>
<dbReference type="AlphaFoldDB" id="G3NYC0"/>
<proteinExistence type="predicted"/>
<feature type="region of interest" description="Disordered" evidence="1">
    <location>
        <begin position="1"/>
        <end position="78"/>
    </location>
</feature>
<evidence type="ECO:0000313" key="2">
    <source>
        <dbReference type="Ensembl" id="ENSGACP00000010340.1"/>
    </source>
</evidence>
<evidence type="ECO:0000256" key="1">
    <source>
        <dbReference type="SAM" id="MobiDB-lite"/>
    </source>
</evidence>
<organism evidence="2">
    <name type="scientific">Gasterosteus aculeatus</name>
    <name type="common">Three-spined stickleback</name>
    <dbReference type="NCBI Taxonomy" id="69293"/>
    <lineage>
        <taxon>Eukaryota</taxon>
        <taxon>Metazoa</taxon>
        <taxon>Chordata</taxon>
        <taxon>Craniata</taxon>
        <taxon>Vertebrata</taxon>
        <taxon>Euteleostomi</taxon>
        <taxon>Actinopterygii</taxon>
        <taxon>Neopterygii</taxon>
        <taxon>Teleostei</taxon>
        <taxon>Neoteleostei</taxon>
        <taxon>Acanthomorphata</taxon>
        <taxon>Eupercaria</taxon>
        <taxon>Perciformes</taxon>
        <taxon>Cottioidei</taxon>
        <taxon>Gasterosteales</taxon>
        <taxon>Gasterosteidae</taxon>
        <taxon>Gasterosteus</taxon>
    </lineage>
</organism>
<reference evidence="2" key="2">
    <citation type="submission" date="2024-04" db="UniProtKB">
        <authorList>
            <consortium name="Ensembl"/>
        </authorList>
    </citation>
    <scope>IDENTIFICATION</scope>
</reference>
<sequence>MVWCEDVSGESPVSAKPRTAGRRGGGGGRREDRPQSRRRLAGAHARSFFLLGGSSASDSGAGVGAPVERRHGAALGVG</sequence>
<dbReference type="Bgee" id="ENSGACG00000007805">
    <property type="expression patterns" value="Expressed in pharyngeal gill and 13 other cell types or tissues"/>
</dbReference>
<protein>
    <submittedName>
        <fullName evidence="2">Uncharacterized protein</fullName>
    </submittedName>
</protein>
<accession>G3NYC0</accession>
<reference evidence="2" key="1">
    <citation type="submission" date="2006-01" db="EMBL/GenBank/DDBJ databases">
        <authorList>
            <person name="Lindblad-Toh K."/>
            <person name="Mauceli E."/>
            <person name="Grabherr M."/>
            <person name="Chang J.L."/>
            <person name="Lander E.S."/>
        </authorList>
    </citation>
    <scope>NUCLEOTIDE SEQUENCE [LARGE SCALE GENOMIC DNA]</scope>
</reference>
<name>G3NYC0_GASAC</name>